<dbReference type="InterPro" id="IPR032466">
    <property type="entry name" value="Metal_Hydrolase"/>
</dbReference>
<dbReference type="GO" id="GO:0019748">
    <property type="term" value="P:secondary metabolic process"/>
    <property type="evidence" value="ECO:0007669"/>
    <property type="project" value="TreeGrafter"/>
</dbReference>
<name>A0AAV9NX01_9PEZI</name>
<dbReference type="GO" id="GO:0016787">
    <property type="term" value="F:hydrolase activity"/>
    <property type="evidence" value="ECO:0007669"/>
    <property type="project" value="InterPro"/>
</dbReference>
<keyword evidence="2" id="KW-0479">Metal-binding</keyword>
<evidence type="ECO:0000256" key="2">
    <source>
        <dbReference type="ARBA" id="ARBA00022723"/>
    </source>
</evidence>
<comment type="catalytic activity">
    <reaction evidence="6">
        <text>6-methylsalicylate + H(+) = 3-methylphenol + CO2</text>
        <dbReference type="Rhea" id="RHEA:23112"/>
        <dbReference type="ChEBI" id="CHEBI:15378"/>
        <dbReference type="ChEBI" id="CHEBI:16526"/>
        <dbReference type="ChEBI" id="CHEBI:17231"/>
        <dbReference type="ChEBI" id="CHEBI:36658"/>
        <dbReference type="EC" id="4.1.1.52"/>
    </reaction>
    <physiologicalReaction direction="left-to-right" evidence="6">
        <dbReference type="Rhea" id="RHEA:23113"/>
    </physiologicalReaction>
</comment>
<dbReference type="GO" id="GO:0046872">
    <property type="term" value="F:metal ion binding"/>
    <property type="evidence" value="ECO:0007669"/>
    <property type="project" value="UniProtKB-KW"/>
</dbReference>
<evidence type="ECO:0000313" key="11">
    <source>
        <dbReference type="Proteomes" id="UP001337655"/>
    </source>
</evidence>
<evidence type="ECO:0000256" key="6">
    <source>
        <dbReference type="ARBA" id="ARBA00036832"/>
    </source>
</evidence>
<evidence type="ECO:0000256" key="4">
    <source>
        <dbReference type="ARBA" id="ARBA00022833"/>
    </source>
</evidence>
<dbReference type="EMBL" id="JAVRRT010000027">
    <property type="protein sequence ID" value="KAK5163270.1"/>
    <property type="molecule type" value="Genomic_DNA"/>
</dbReference>
<keyword evidence="5 8" id="KW-0456">Lyase</keyword>
<dbReference type="GO" id="GO:0047596">
    <property type="term" value="F:6-methylsalicylate decarboxylase activity"/>
    <property type="evidence" value="ECO:0007669"/>
    <property type="project" value="UniProtKB-EC"/>
</dbReference>
<comment type="caution">
    <text evidence="10">The sequence shown here is derived from an EMBL/GenBank/DDBJ whole genome shotgun (WGS) entry which is preliminary data.</text>
</comment>
<dbReference type="Pfam" id="PF04909">
    <property type="entry name" value="Amidohydro_2"/>
    <property type="match status" value="1"/>
</dbReference>
<reference evidence="10 11" key="1">
    <citation type="submission" date="2023-08" db="EMBL/GenBank/DDBJ databases">
        <title>Black Yeasts Isolated from many extreme environments.</title>
        <authorList>
            <person name="Coleine C."/>
            <person name="Stajich J.E."/>
            <person name="Selbmann L."/>
        </authorList>
    </citation>
    <scope>NUCLEOTIDE SEQUENCE [LARGE SCALE GENOMIC DNA]</scope>
    <source>
        <strain evidence="10 11">CCFEE 5935</strain>
    </source>
</reference>
<dbReference type="GO" id="GO:0005829">
    <property type="term" value="C:cytosol"/>
    <property type="evidence" value="ECO:0007669"/>
    <property type="project" value="TreeGrafter"/>
</dbReference>
<evidence type="ECO:0000256" key="1">
    <source>
        <dbReference type="ARBA" id="ARBA00005871"/>
    </source>
</evidence>
<keyword evidence="11" id="KW-1185">Reference proteome</keyword>
<evidence type="ECO:0000313" key="10">
    <source>
        <dbReference type="EMBL" id="KAK5163270.1"/>
    </source>
</evidence>
<dbReference type="PANTHER" id="PTHR21240:SF29">
    <property type="entry name" value="AMIDOHYDROLASE-RELATED DOMAIN-CONTAINING PROTEIN"/>
    <property type="match status" value="1"/>
</dbReference>
<dbReference type="SUPFAM" id="SSF51556">
    <property type="entry name" value="Metallo-dependent hydrolases"/>
    <property type="match status" value="1"/>
</dbReference>
<keyword evidence="3 8" id="KW-0210">Decarboxylase</keyword>
<evidence type="ECO:0000256" key="8">
    <source>
        <dbReference type="RuleBase" id="RU366045"/>
    </source>
</evidence>
<gene>
    <name evidence="10" type="ORF">LTR77_010856</name>
</gene>
<evidence type="ECO:0000259" key="9">
    <source>
        <dbReference type="Pfam" id="PF04909"/>
    </source>
</evidence>
<evidence type="ECO:0000256" key="7">
    <source>
        <dbReference type="ARBA" id="ARBA00038889"/>
    </source>
</evidence>
<dbReference type="Proteomes" id="UP001337655">
    <property type="component" value="Unassembled WGS sequence"/>
</dbReference>
<feature type="domain" description="Amidohydrolase-related" evidence="9">
    <location>
        <begin position="8"/>
        <end position="336"/>
    </location>
</feature>
<accession>A0AAV9NX01</accession>
<dbReference type="PANTHER" id="PTHR21240">
    <property type="entry name" value="2-AMINO-3-CARBOXYLMUCONATE-6-SEMIALDEHYDE DECARBOXYLASE"/>
    <property type="match status" value="1"/>
</dbReference>
<comment type="similarity">
    <text evidence="1">Belongs to the metallo-dependent hydrolases superfamily. ACMSD family.</text>
</comment>
<dbReference type="GeneID" id="89932181"/>
<dbReference type="EC" id="4.1.1.52" evidence="7"/>
<keyword evidence="4" id="KW-0862">Zinc</keyword>
<organism evidence="10 11">
    <name type="scientific">Saxophila tyrrhenica</name>
    <dbReference type="NCBI Taxonomy" id="1690608"/>
    <lineage>
        <taxon>Eukaryota</taxon>
        <taxon>Fungi</taxon>
        <taxon>Dikarya</taxon>
        <taxon>Ascomycota</taxon>
        <taxon>Pezizomycotina</taxon>
        <taxon>Dothideomycetes</taxon>
        <taxon>Dothideomycetidae</taxon>
        <taxon>Mycosphaerellales</taxon>
        <taxon>Extremaceae</taxon>
        <taxon>Saxophila</taxon>
    </lineage>
</organism>
<sequence length="337" mass="37183">MGSMPYRIDTHSHFLPPAYRQACIENGHANPDGMPYLPEWSPEAHLALMDKLSIRKSILSISSPGTHLVANDPALAARVTRECNEYAAGLKRRMPDRFGYFASLPVPDVEICLEEIRRASEEGCDGFVIMSNGHGVYPGDSSLDPVFDELNRRKAVLFFHPTTPTCPCSPQALEAGEKPIKAAPLASKYPNPMTEFFFDTARIVTNLFLSGTIKRCPDIKFIFPHCGGAMPPMLSRFTGFSTLVPGPWTGVAEQEAREAFMRQVWFDVAGFPFPGQLKGLMEAGATSSRLLYGSDYPFTKAEGVEMLAGKMDEGVQGMFGKDEVERIYHGNAEKLFS</sequence>
<dbReference type="RefSeq" id="XP_064653795.1">
    <property type="nucleotide sequence ID" value="XM_064808073.1"/>
</dbReference>
<dbReference type="AlphaFoldDB" id="A0AAV9NX01"/>
<proteinExistence type="inferred from homology"/>
<evidence type="ECO:0000256" key="5">
    <source>
        <dbReference type="ARBA" id="ARBA00023239"/>
    </source>
</evidence>
<evidence type="ECO:0000256" key="3">
    <source>
        <dbReference type="ARBA" id="ARBA00022793"/>
    </source>
</evidence>
<dbReference type="InterPro" id="IPR032465">
    <property type="entry name" value="ACMSD"/>
</dbReference>
<dbReference type="Gene3D" id="3.20.20.140">
    <property type="entry name" value="Metal-dependent hydrolases"/>
    <property type="match status" value="1"/>
</dbReference>
<protein>
    <recommendedName>
        <fullName evidence="7">6-methylsalicylate decarboxylase</fullName>
        <ecNumber evidence="7">4.1.1.52</ecNumber>
    </recommendedName>
</protein>
<dbReference type="InterPro" id="IPR006680">
    <property type="entry name" value="Amidohydro-rel"/>
</dbReference>